<dbReference type="PANTHER" id="PTHR38463">
    <property type="entry name" value="STRESS RESPONSE PROTEIN YSNF"/>
    <property type="match status" value="1"/>
</dbReference>
<feature type="domain" description="DUF2382" evidence="2">
    <location>
        <begin position="156"/>
        <end position="265"/>
    </location>
</feature>
<dbReference type="InterPro" id="IPR019060">
    <property type="entry name" value="DUF2382"/>
</dbReference>
<comment type="caution">
    <text evidence="3">The sequence shown here is derived from an EMBL/GenBank/DDBJ whole genome shotgun (WGS) entry which is preliminary data.</text>
</comment>
<accession>A0A6B3SRT7</accession>
<dbReference type="Pfam" id="PF09557">
    <property type="entry name" value="DUF2382"/>
    <property type="match status" value="1"/>
</dbReference>
<reference evidence="3 4" key="1">
    <citation type="submission" date="2020-02" db="EMBL/GenBank/DDBJ databases">
        <authorList>
            <person name="Kim M.K."/>
        </authorList>
    </citation>
    <scope>NUCLEOTIDE SEQUENCE [LARGE SCALE GENOMIC DNA]</scope>
    <source>
        <strain evidence="3 4">17J57-3</strain>
    </source>
</reference>
<protein>
    <submittedName>
        <fullName evidence="3">YsnF/AvaK domain-containing protein</fullName>
    </submittedName>
</protein>
<proteinExistence type="predicted"/>
<evidence type="ECO:0000313" key="4">
    <source>
        <dbReference type="Proteomes" id="UP000482155"/>
    </source>
</evidence>
<dbReference type="InterPro" id="IPR052967">
    <property type="entry name" value="Stress_Response_Assoc"/>
</dbReference>
<dbReference type="AlphaFoldDB" id="A0A6B3SRT7"/>
<name>A0A6B3SRT7_9BURK</name>
<gene>
    <name evidence="3" type="ORF">G3574_20565</name>
</gene>
<feature type="region of interest" description="Disordered" evidence="1">
    <location>
        <begin position="1"/>
        <end position="87"/>
    </location>
</feature>
<evidence type="ECO:0000313" key="3">
    <source>
        <dbReference type="EMBL" id="NEX63477.1"/>
    </source>
</evidence>
<evidence type="ECO:0000259" key="2">
    <source>
        <dbReference type="Pfam" id="PF09557"/>
    </source>
</evidence>
<dbReference type="EMBL" id="JAAIVB010000070">
    <property type="protein sequence ID" value="NEX63477.1"/>
    <property type="molecule type" value="Genomic_DNA"/>
</dbReference>
<evidence type="ECO:0000256" key="1">
    <source>
        <dbReference type="SAM" id="MobiDB-lite"/>
    </source>
</evidence>
<sequence>MSLSENAGMNLGTGMGAASSRGENFRDTAAAEDMRNNALNDRTVDNAMSSSAFDDSQRDRSVDRALAGGTESDMLRNRDQSFTTDNDMVNDAAAMPATQSFTSDMNDEATRDRTLAQEASANLSDRMGNGASNGATRHDTTEHLAGRDMAEGTRIPVIQEDVEIGKREVQRGGVRVFQRVREQPVNESVDLREEHVNVERHPVDKPATEADLAAFKEGSIELREMAEEPVVSKTARVVEEVVLNKEATQRTQEVNDSVRRTDVEVEQLGAGSGTSRMTGDLTGSMAATDSVGMTGMAGDDDADYRRHWQSAYGDSGGRYEDYASAYRYGSTMAGTERFKNYRWDEVEPDVRSDWESSHPESTWDKVKDAVRYGAEKVTGRHH</sequence>
<keyword evidence="4" id="KW-1185">Reference proteome</keyword>
<organism evidence="3 4">
    <name type="scientific">Noviherbaspirillum galbum</name>
    <dbReference type="NCBI Taxonomy" id="2709383"/>
    <lineage>
        <taxon>Bacteria</taxon>
        <taxon>Pseudomonadati</taxon>
        <taxon>Pseudomonadota</taxon>
        <taxon>Betaproteobacteria</taxon>
        <taxon>Burkholderiales</taxon>
        <taxon>Oxalobacteraceae</taxon>
        <taxon>Noviherbaspirillum</taxon>
    </lineage>
</organism>
<dbReference type="PANTHER" id="PTHR38463:SF1">
    <property type="entry name" value="STRESS RESPONSE PROTEIN YSNF"/>
    <property type="match status" value="1"/>
</dbReference>
<dbReference type="Proteomes" id="UP000482155">
    <property type="component" value="Unassembled WGS sequence"/>
</dbReference>